<evidence type="ECO:0000313" key="2">
    <source>
        <dbReference type="EMBL" id="PCJ01048.1"/>
    </source>
</evidence>
<dbReference type="CDD" id="cd01822">
    <property type="entry name" value="Lysophospholipase_L1_like"/>
    <property type="match status" value="1"/>
</dbReference>
<dbReference type="InterPro" id="IPR051532">
    <property type="entry name" value="Ester_Hydrolysis_Enzymes"/>
</dbReference>
<dbReference type="InterPro" id="IPR013830">
    <property type="entry name" value="SGNH_hydro"/>
</dbReference>
<proteinExistence type="predicted"/>
<dbReference type="Pfam" id="PF13472">
    <property type="entry name" value="Lipase_GDSL_2"/>
    <property type="match status" value="1"/>
</dbReference>
<dbReference type="GO" id="GO:0004622">
    <property type="term" value="F:phosphatidylcholine lysophospholipase activity"/>
    <property type="evidence" value="ECO:0007669"/>
    <property type="project" value="TreeGrafter"/>
</dbReference>
<feature type="domain" description="SGNH hydrolase-type esterase" evidence="1">
    <location>
        <begin position="18"/>
        <end position="182"/>
    </location>
</feature>
<reference evidence="2" key="2">
    <citation type="journal article" date="2018" name="ISME J.">
        <title>A dynamic microbial community with high functional redundancy inhabits the cold, oxic subseafloor aquifer.</title>
        <authorList>
            <person name="Tully B.J."/>
            <person name="Wheat C.G."/>
            <person name="Glazer B.T."/>
            <person name="Huber J.A."/>
        </authorList>
    </citation>
    <scope>NUCLEOTIDE SEQUENCE</scope>
    <source>
        <strain evidence="2">NORP83</strain>
    </source>
</reference>
<dbReference type="Gene3D" id="3.40.50.1110">
    <property type="entry name" value="SGNH hydrolase"/>
    <property type="match status" value="1"/>
</dbReference>
<dbReference type="EMBL" id="NVUS01000009">
    <property type="protein sequence ID" value="PCJ01048.1"/>
    <property type="molecule type" value="Genomic_DNA"/>
</dbReference>
<accession>A0A2A4Z3B3</accession>
<comment type="caution">
    <text evidence="2">The sequence shown here is derived from an EMBL/GenBank/DDBJ whole genome shotgun (WGS) entry which is preliminary data.</text>
</comment>
<dbReference type="InterPro" id="IPR036514">
    <property type="entry name" value="SGNH_hydro_sf"/>
</dbReference>
<sequence>MLLLSAVQAAAITPKLFILGDSLTAGYGLQNPDDSFPNKLSVKLKALGKDIEVIDAGISGDTSTAANERLLWALGDAEADNVQYAIIELGANDAFRAISPAQTKLALQDIIDKLAGQNIKIMLAGMFAPPNMGDEYEAEFAAIFTQLAESNDVLFYPFFLDGVAGDLALNQADGIHPTPEGVEVIIVNIMPSLLELIK</sequence>
<evidence type="ECO:0000259" key="1">
    <source>
        <dbReference type="Pfam" id="PF13472"/>
    </source>
</evidence>
<dbReference type="PROSITE" id="PS01098">
    <property type="entry name" value="LIPASE_GDSL_SER"/>
    <property type="match status" value="1"/>
</dbReference>
<dbReference type="AlphaFoldDB" id="A0A2A4Z3B3"/>
<name>A0A2A4Z3B3_9PROT</name>
<dbReference type="PANTHER" id="PTHR30383">
    <property type="entry name" value="THIOESTERASE 1/PROTEASE 1/LYSOPHOSPHOLIPASE L1"/>
    <property type="match status" value="1"/>
</dbReference>
<organism evidence="2">
    <name type="scientific">OCS116 cluster bacterium</name>
    <dbReference type="NCBI Taxonomy" id="2030921"/>
    <lineage>
        <taxon>Bacteria</taxon>
        <taxon>Pseudomonadati</taxon>
        <taxon>Pseudomonadota</taxon>
        <taxon>Alphaproteobacteria</taxon>
        <taxon>OCS116 cluster</taxon>
    </lineage>
</organism>
<gene>
    <name evidence="2" type="ORF">COB13_08395</name>
</gene>
<dbReference type="PANTHER" id="PTHR30383:SF24">
    <property type="entry name" value="THIOESTERASE 1_PROTEASE 1_LYSOPHOSPHOLIPASE L1"/>
    <property type="match status" value="1"/>
</dbReference>
<dbReference type="InterPro" id="IPR008265">
    <property type="entry name" value="Lipase_GDSL_AS"/>
</dbReference>
<dbReference type="GO" id="GO:0006629">
    <property type="term" value="P:lipid metabolic process"/>
    <property type="evidence" value="ECO:0007669"/>
    <property type="project" value="InterPro"/>
</dbReference>
<reference key="1">
    <citation type="submission" date="2017-08" db="EMBL/GenBank/DDBJ databases">
        <title>A dynamic microbial community with high functional redundancy inhabits the cold, oxic subseafloor aquifer.</title>
        <authorList>
            <person name="Tully B.J."/>
            <person name="Wheat C.G."/>
            <person name="Glazer B.T."/>
            <person name="Huber J.A."/>
        </authorList>
    </citation>
    <scope>NUCLEOTIDE SEQUENCE [LARGE SCALE GENOMIC DNA]</scope>
</reference>
<protein>
    <submittedName>
        <fullName evidence="2">Arylesterase</fullName>
    </submittedName>
</protein>
<dbReference type="SUPFAM" id="SSF52266">
    <property type="entry name" value="SGNH hydrolase"/>
    <property type="match status" value="1"/>
</dbReference>